<dbReference type="SMART" id="SM00271">
    <property type="entry name" value="DnaJ"/>
    <property type="match status" value="1"/>
</dbReference>
<name>A0A0G4GX46_VITBC</name>
<evidence type="ECO:0000313" key="4">
    <source>
        <dbReference type="Proteomes" id="UP000041254"/>
    </source>
</evidence>
<proteinExistence type="predicted"/>
<dbReference type="STRING" id="1169540.A0A0G4GX46"/>
<evidence type="ECO:0000256" key="1">
    <source>
        <dbReference type="SAM" id="MobiDB-lite"/>
    </source>
</evidence>
<accession>A0A0G4GX46</accession>
<dbReference type="Pfam" id="PF00226">
    <property type="entry name" value="DnaJ"/>
    <property type="match status" value="1"/>
</dbReference>
<dbReference type="PROSITE" id="PS50076">
    <property type="entry name" value="DNAJ_2"/>
    <property type="match status" value="1"/>
</dbReference>
<feature type="compositionally biased region" description="Low complexity" evidence="1">
    <location>
        <begin position="197"/>
        <end position="215"/>
    </location>
</feature>
<feature type="domain" description="J" evidence="2">
    <location>
        <begin position="53"/>
        <end position="116"/>
    </location>
</feature>
<evidence type="ECO:0000259" key="2">
    <source>
        <dbReference type="PROSITE" id="PS50076"/>
    </source>
</evidence>
<protein>
    <recommendedName>
        <fullName evidence="2">J domain-containing protein</fullName>
    </recommendedName>
</protein>
<feature type="compositionally biased region" description="Low complexity" evidence="1">
    <location>
        <begin position="260"/>
        <end position="273"/>
    </location>
</feature>
<dbReference type="Proteomes" id="UP000041254">
    <property type="component" value="Unassembled WGS sequence"/>
</dbReference>
<dbReference type="PANTHER" id="PTHR44825:SF1">
    <property type="entry name" value="DNAJ HOMOLOG SUBFAMILY C MEMBER 4"/>
    <property type="match status" value="1"/>
</dbReference>
<evidence type="ECO:0000313" key="3">
    <source>
        <dbReference type="EMBL" id="CEM35631.1"/>
    </source>
</evidence>
<keyword evidence="4" id="KW-1185">Reference proteome</keyword>
<dbReference type="InParanoid" id="A0A0G4GX46"/>
<dbReference type="CDD" id="cd06257">
    <property type="entry name" value="DnaJ"/>
    <property type="match status" value="1"/>
</dbReference>
<sequence>MSPSLLNFCLRIFGRFGGHRDRRSAAQEVERKEKPRWADYEDDTSRLGPFLLGHYVVLGVSPFASREEIKAAYKKAAFWAHPDRGFLKDGYMFDYIKQARDVLLDEERRREYDEELGVCEEYHHKAIFLWRREVTEGMPAVVKNWFLKEDQEIPAAVLEAAAAAAEIPTPPLSPALPAPLYDGDHDQQEPSHPPSSPLSLPGPAVSPSASPGPTHHPQHQHQPHSSTPPPMPLRTATSPKVTAHNPGGPAAAPSTPTLKTNTQQQTHTGNGETAAPVPSAGCRSLWGGGEDGLYVSKLTKWEVAYWQRQGNSWLVSWEGRDEEDGCCCVEMARRVVRGARMGYAYACDAGHQAAAFIKGLLA</sequence>
<dbReference type="InterPro" id="IPR001623">
    <property type="entry name" value="DnaJ_domain"/>
</dbReference>
<dbReference type="SUPFAM" id="SSF46565">
    <property type="entry name" value="Chaperone J-domain"/>
    <property type="match status" value="1"/>
</dbReference>
<gene>
    <name evidence="3" type="ORF">Vbra_879</name>
</gene>
<dbReference type="InterPro" id="IPR052763">
    <property type="entry name" value="DnaJ_C4"/>
</dbReference>
<dbReference type="PANTHER" id="PTHR44825">
    <property type="match status" value="1"/>
</dbReference>
<dbReference type="OrthoDB" id="10250354at2759"/>
<organism evidence="3 4">
    <name type="scientific">Vitrella brassicaformis (strain CCMP3155)</name>
    <dbReference type="NCBI Taxonomy" id="1169540"/>
    <lineage>
        <taxon>Eukaryota</taxon>
        <taxon>Sar</taxon>
        <taxon>Alveolata</taxon>
        <taxon>Colpodellida</taxon>
        <taxon>Vitrellaceae</taxon>
        <taxon>Vitrella</taxon>
    </lineage>
</organism>
<dbReference type="VEuPathDB" id="CryptoDB:Vbra_879"/>
<dbReference type="EMBL" id="CDMY01000859">
    <property type="protein sequence ID" value="CEM35631.1"/>
    <property type="molecule type" value="Genomic_DNA"/>
</dbReference>
<reference evidence="3 4" key="1">
    <citation type="submission" date="2014-11" db="EMBL/GenBank/DDBJ databases">
        <authorList>
            <person name="Zhu J."/>
            <person name="Qi W."/>
            <person name="Song R."/>
        </authorList>
    </citation>
    <scope>NUCLEOTIDE SEQUENCE [LARGE SCALE GENOMIC DNA]</scope>
</reference>
<feature type="region of interest" description="Disordered" evidence="1">
    <location>
        <begin position="169"/>
        <end position="281"/>
    </location>
</feature>
<dbReference type="Gene3D" id="1.10.287.110">
    <property type="entry name" value="DnaJ domain"/>
    <property type="match status" value="1"/>
</dbReference>
<dbReference type="InterPro" id="IPR036869">
    <property type="entry name" value="J_dom_sf"/>
</dbReference>
<dbReference type="AlphaFoldDB" id="A0A0G4GX46"/>